<evidence type="ECO:0000313" key="1">
    <source>
        <dbReference type="EMBL" id="KAB7739177.1"/>
    </source>
</evidence>
<dbReference type="SUPFAM" id="SSF53795">
    <property type="entry name" value="PEP carboxykinase-like"/>
    <property type="match status" value="1"/>
</dbReference>
<name>A0A6N6VEP6_9HYPH</name>
<protein>
    <submittedName>
        <fullName evidence="1">Serine kinase</fullName>
    </submittedName>
</protein>
<organism evidence="1 2">
    <name type="scientific">Parvibaculum sedimenti</name>
    <dbReference type="NCBI Taxonomy" id="2608632"/>
    <lineage>
        <taxon>Bacteria</taxon>
        <taxon>Pseudomonadati</taxon>
        <taxon>Pseudomonadota</taxon>
        <taxon>Alphaproteobacteria</taxon>
        <taxon>Hyphomicrobiales</taxon>
        <taxon>Parvibaculaceae</taxon>
        <taxon>Parvibaculum</taxon>
    </lineage>
</organism>
<evidence type="ECO:0000313" key="2">
    <source>
        <dbReference type="Proteomes" id="UP000468901"/>
    </source>
</evidence>
<sequence length="352" mass="37530">MPAVRIDIANLPLFAQDLIGRTANLPRSSLHLRKLSIFGLSIDAWFSDPAYADLCARNIAQTPAGEGAVEITLFLIDAQSTGSPAPARWGEDVFDRAAFNEALASAGLHGAYLHDPRVWQFFSPAARTGVQMIREPGATPDWETGGPLRVFLHWAVAMNGARLCHAATLGHDGKGVLLSGAGGSGKSGTTLAGIAGGLTTVGDDYCLLTQGDGDGASAYPLYRILKQDPAGVARALGPVAASRFGALNWQGKYEIHAPFLHRSPFVDRLAIKALLLPRVAHAARSELRPVSAGAAMRAFAPSSVFQLPDDETQGIQFAARLCRHLPCYELFLSEDAEDIAGTIKHFIEELPE</sequence>
<dbReference type="Gene3D" id="3.40.50.300">
    <property type="entry name" value="P-loop containing nucleotide triphosphate hydrolases"/>
    <property type="match status" value="1"/>
</dbReference>
<comment type="caution">
    <text evidence="1">The sequence shown here is derived from an EMBL/GenBank/DDBJ whole genome shotgun (WGS) entry which is preliminary data.</text>
</comment>
<dbReference type="Proteomes" id="UP000468901">
    <property type="component" value="Unassembled WGS sequence"/>
</dbReference>
<dbReference type="GO" id="GO:0016301">
    <property type="term" value="F:kinase activity"/>
    <property type="evidence" value="ECO:0007669"/>
    <property type="project" value="UniProtKB-KW"/>
</dbReference>
<keyword evidence="2" id="KW-1185">Reference proteome</keyword>
<dbReference type="EMBL" id="WESC01000012">
    <property type="protein sequence ID" value="KAB7739177.1"/>
    <property type="molecule type" value="Genomic_DNA"/>
</dbReference>
<keyword evidence="1" id="KW-0808">Transferase</keyword>
<reference evidence="1 2" key="1">
    <citation type="submission" date="2019-09" db="EMBL/GenBank/DDBJ databases">
        <title>Parvibaculum sedimenti sp. nov., isolated from sediment.</title>
        <authorList>
            <person name="Wang Y."/>
        </authorList>
    </citation>
    <scope>NUCLEOTIDE SEQUENCE [LARGE SCALE GENOMIC DNA]</scope>
    <source>
        <strain evidence="1 2">HXT-9</strain>
    </source>
</reference>
<proteinExistence type="predicted"/>
<gene>
    <name evidence="1" type="ORF">F2P47_13225</name>
</gene>
<dbReference type="InterPro" id="IPR027417">
    <property type="entry name" value="P-loop_NTPase"/>
</dbReference>
<dbReference type="AlphaFoldDB" id="A0A6N6VEP6"/>
<keyword evidence="1" id="KW-0418">Kinase</keyword>
<dbReference type="RefSeq" id="WP_152216849.1">
    <property type="nucleotide sequence ID" value="NZ_JBAQYD010000159.1"/>
</dbReference>
<accession>A0A6N6VEP6</accession>